<sequence>MAQPSPLLALPTELLDRIASYLDWDRAASLIPRRPDIHTLTLTCQHLRATTLPLLFRNVTLTLRWQDRISRSIPPLSAEAKIRNLIDHTNHAIRQHRIPKLRRRKQDTSSRELTWQMHGEDRPPIGATAATNSYAGRFEPYHGSGPILRKAQRTKLQVDALATLMLCLPPTLNELVFEAGLQDLEEQPWYHFATFLIDGAMQIFGHRLESLTMATSGGSRRGRILASRPAATPPDPVVTSPDPVTDLTALHRLVLASTSVTPETFSAPQLNLLHLDTSERLTRWNSPNLHPTLTHLEIRNANLTDADFALLVSFTAPFRRLQQIAFHHLTYTTRGLPSRIYPHLISGQQHLGEGVLLAFAISLRRALPATTKILFTNISHTTRGPSKPFPPSALAWLMREAVPAGQADVDFQREERLQEDFESFQGLWEAEDGEVGIAAREHRLRVDLVDAAMCSRWRQFENVRKDKGEWETL</sequence>
<keyword evidence="2" id="KW-1185">Reference proteome</keyword>
<accession>A0A4U0WLW2</accession>
<dbReference type="CDD" id="cd09917">
    <property type="entry name" value="F-box_SF"/>
    <property type="match status" value="1"/>
</dbReference>
<dbReference type="OrthoDB" id="3903686at2759"/>
<comment type="caution">
    <text evidence="1">The sequence shown here is derived from an EMBL/GenBank/DDBJ whole genome shotgun (WGS) entry which is preliminary data.</text>
</comment>
<protein>
    <recommendedName>
        <fullName evidence="3">F-box domain-containing protein</fullName>
    </recommendedName>
</protein>
<evidence type="ECO:0008006" key="3">
    <source>
        <dbReference type="Google" id="ProtNLM"/>
    </source>
</evidence>
<dbReference type="EMBL" id="NAJQ01001062">
    <property type="protein sequence ID" value="TKA62535.1"/>
    <property type="molecule type" value="Genomic_DNA"/>
</dbReference>
<dbReference type="Proteomes" id="UP000309340">
    <property type="component" value="Unassembled WGS sequence"/>
</dbReference>
<proteinExistence type="predicted"/>
<gene>
    <name evidence="1" type="ORF">B0A55_12570</name>
</gene>
<dbReference type="AlphaFoldDB" id="A0A4U0WLW2"/>
<organism evidence="1 2">
    <name type="scientific">Friedmanniomyces simplex</name>
    <dbReference type="NCBI Taxonomy" id="329884"/>
    <lineage>
        <taxon>Eukaryota</taxon>
        <taxon>Fungi</taxon>
        <taxon>Dikarya</taxon>
        <taxon>Ascomycota</taxon>
        <taxon>Pezizomycotina</taxon>
        <taxon>Dothideomycetes</taxon>
        <taxon>Dothideomycetidae</taxon>
        <taxon>Mycosphaerellales</taxon>
        <taxon>Teratosphaeriaceae</taxon>
        <taxon>Friedmanniomyces</taxon>
    </lineage>
</organism>
<evidence type="ECO:0000313" key="1">
    <source>
        <dbReference type="EMBL" id="TKA62535.1"/>
    </source>
</evidence>
<name>A0A4U0WLW2_9PEZI</name>
<evidence type="ECO:0000313" key="2">
    <source>
        <dbReference type="Proteomes" id="UP000309340"/>
    </source>
</evidence>
<reference evidence="1 2" key="1">
    <citation type="submission" date="2017-03" db="EMBL/GenBank/DDBJ databases">
        <title>Genomes of endolithic fungi from Antarctica.</title>
        <authorList>
            <person name="Coleine C."/>
            <person name="Masonjones S."/>
            <person name="Stajich J.E."/>
        </authorList>
    </citation>
    <scope>NUCLEOTIDE SEQUENCE [LARGE SCALE GENOMIC DNA]</scope>
    <source>
        <strain evidence="1 2">CCFEE 5184</strain>
    </source>
</reference>